<accession>A0A7I4Z520</accession>
<name>A0A7I4Z520_HAECO</name>
<evidence type="ECO:0000313" key="4">
    <source>
        <dbReference type="WBParaSite" id="HCON_00177240-00001"/>
    </source>
</evidence>
<feature type="coiled-coil region" evidence="1">
    <location>
        <begin position="376"/>
        <end position="403"/>
    </location>
</feature>
<reference evidence="4" key="1">
    <citation type="submission" date="2020-12" db="UniProtKB">
        <authorList>
            <consortium name="WormBaseParasite"/>
        </authorList>
    </citation>
    <scope>IDENTIFICATION</scope>
    <source>
        <strain evidence="4">MHco3</strain>
    </source>
</reference>
<evidence type="ECO:0000256" key="1">
    <source>
        <dbReference type="SAM" id="Coils"/>
    </source>
</evidence>
<proteinExistence type="predicted"/>
<evidence type="ECO:0000256" key="2">
    <source>
        <dbReference type="SAM" id="MobiDB-lite"/>
    </source>
</evidence>
<keyword evidence="1" id="KW-0175">Coiled coil</keyword>
<feature type="compositionally biased region" description="Basic and acidic residues" evidence="2">
    <location>
        <begin position="225"/>
        <end position="237"/>
    </location>
</feature>
<feature type="region of interest" description="Disordered" evidence="2">
    <location>
        <begin position="206"/>
        <end position="237"/>
    </location>
</feature>
<protein>
    <submittedName>
        <fullName evidence="4">CCHC-type domain-containing protein</fullName>
    </submittedName>
</protein>
<sequence>MHSQRRKVDELQKIKQRLRRLQAAPPKLKKPADLLNSIVNATREVMSLCSTLSHLRSQAQRNANSSERWRECRRDIELLEAKTENCELRFLSLRQHLRVLHASAPILIALGKLSNAAWNTMLDQLVYYEDAQGSTEPMIIRMEAVENIVADQLASIKDFYAELRILQTTILQNELQERKLDEEIVLASLNAVKNSVDELTKRMDSYPMRRSSEPAIPQPTQNTIEHQRRPEPAKQDQAERIKIKLPEPGSKYEKSVLKFLQGLMEARKQVNEKRVKDLLKKLQCRPREFKQGLGRDKEAHMGCVFCGARGIHYSDSCPILPDSTRRRFKLQEERRCLLCLEVGCEGKQSCPKSRTSCYHCKQTGHHSAVCEKPDEARDIELRIDVLREDLAETRSKLNAMRERLGLEPLPTTSSQGA</sequence>
<organism evidence="3 4">
    <name type="scientific">Haemonchus contortus</name>
    <name type="common">Barber pole worm</name>
    <dbReference type="NCBI Taxonomy" id="6289"/>
    <lineage>
        <taxon>Eukaryota</taxon>
        <taxon>Metazoa</taxon>
        <taxon>Ecdysozoa</taxon>
        <taxon>Nematoda</taxon>
        <taxon>Chromadorea</taxon>
        <taxon>Rhabditida</taxon>
        <taxon>Rhabditina</taxon>
        <taxon>Rhabditomorpha</taxon>
        <taxon>Strongyloidea</taxon>
        <taxon>Trichostrongylidae</taxon>
        <taxon>Haemonchus</taxon>
    </lineage>
</organism>
<dbReference type="WBParaSite" id="HCON_00177240-00001">
    <property type="protein sequence ID" value="HCON_00177240-00001"/>
    <property type="gene ID" value="HCON_00177240"/>
</dbReference>
<dbReference type="AlphaFoldDB" id="A0A7I4Z520"/>
<dbReference type="Proteomes" id="UP000025227">
    <property type="component" value="Unplaced"/>
</dbReference>
<evidence type="ECO:0000313" key="3">
    <source>
        <dbReference type="Proteomes" id="UP000025227"/>
    </source>
</evidence>
<keyword evidence="3" id="KW-1185">Reference proteome</keyword>
<dbReference type="OrthoDB" id="10414077at2759"/>